<protein>
    <submittedName>
        <fullName evidence="1">5-amp-activated protein kinase subunit beta-1 family protein</fullName>
    </submittedName>
</protein>
<dbReference type="Proteomes" id="UP000221165">
    <property type="component" value="Unassembled WGS sequence"/>
</dbReference>
<gene>
    <name evidence="1" type="ORF">CSUI_008817</name>
</gene>
<keyword evidence="2" id="KW-1185">Reference proteome</keyword>
<dbReference type="AlphaFoldDB" id="A0A2C6K780"/>
<evidence type="ECO:0000313" key="1">
    <source>
        <dbReference type="EMBL" id="PHJ17360.1"/>
    </source>
</evidence>
<dbReference type="RefSeq" id="XP_067919082.1">
    <property type="nucleotide sequence ID" value="XM_068068941.1"/>
</dbReference>
<accession>A0A2C6K780</accession>
<evidence type="ECO:0000313" key="2">
    <source>
        <dbReference type="Proteomes" id="UP000221165"/>
    </source>
</evidence>
<dbReference type="VEuPathDB" id="ToxoDB:CSUI_008817"/>
<keyword evidence="1" id="KW-0808">Transferase</keyword>
<sequence>MCACLCSSFFGSCSSSPVSTQPDMDPPPRPGCGIPVHCLANHLYHDAYAPSVFGPRTSAIATTHRWSIDNARPTSGQRYTTYIYVTVNPLYPFPAAPEDLNLEDGEDHCTAAAEAAAGFAAAYPNPLTNMLICRRKKKERRSCRASTKP</sequence>
<dbReference type="GO" id="GO:0016301">
    <property type="term" value="F:kinase activity"/>
    <property type="evidence" value="ECO:0007669"/>
    <property type="project" value="UniProtKB-KW"/>
</dbReference>
<reference evidence="1 2" key="1">
    <citation type="journal article" date="2017" name="Int. J. Parasitol.">
        <title>The genome of the protozoan parasite Cystoisospora suis and a reverse vaccinology approach to identify vaccine candidates.</title>
        <authorList>
            <person name="Palmieri N."/>
            <person name="Shrestha A."/>
            <person name="Ruttkowski B."/>
            <person name="Beck T."/>
            <person name="Vogl C."/>
            <person name="Tomley F."/>
            <person name="Blake D.P."/>
            <person name="Joachim A."/>
        </authorList>
    </citation>
    <scope>NUCLEOTIDE SEQUENCE [LARGE SCALE GENOMIC DNA]</scope>
    <source>
        <strain evidence="1 2">Wien I</strain>
    </source>
</reference>
<keyword evidence="1" id="KW-0418">Kinase</keyword>
<comment type="caution">
    <text evidence="1">The sequence shown here is derived from an EMBL/GenBank/DDBJ whole genome shotgun (WGS) entry which is preliminary data.</text>
</comment>
<dbReference type="GeneID" id="94432152"/>
<organism evidence="1 2">
    <name type="scientific">Cystoisospora suis</name>
    <dbReference type="NCBI Taxonomy" id="483139"/>
    <lineage>
        <taxon>Eukaryota</taxon>
        <taxon>Sar</taxon>
        <taxon>Alveolata</taxon>
        <taxon>Apicomplexa</taxon>
        <taxon>Conoidasida</taxon>
        <taxon>Coccidia</taxon>
        <taxon>Eucoccidiorida</taxon>
        <taxon>Eimeriorina</taxon>
        <taxon>Sarcocystidae</taxon>
        <taxon>Cystoisospora</taxon>
    </lineage>
</organism>
<dbReference type="OrthoDB" id="531008at2759"/>
<name>A0A2C6K780_9APIC</name>
<proteinExistence type="predicted"/>
<dbReference type="EMBL" id="MIGC01005054">
    <property type="protein sequence ID" value="PHJ17360.1"/>
    <property type="molecule type" value="Genomic_DNA"/>
</dbReference>